<sequence length="1009" mass="108431">MRLHRLALTAFGPFAGTELIDFDRLSAAGLFLLRGATGAGKSSVLDAVCYALYGELPGTRRSNGVRSDHAEPGVRTEVVLELTLGGRRLEVTRSPEQWRPKKRGTGLTPEKAQTLLREWAADAGQGGPGWVPVSRSHQEAGEELTRLLGMNREQFCQVVLLPQGDFARFLRADSKQRAELLGRLFDTGRFDQLERWTAELRKQHESRVQSGRQRVHALLARAEEAAGPLAAGAAEHRPDEDAPVSGALAWAALLRVDAAERADSAALRLAAAESARAAARARLEEQAALAERQSRHQRARQERLRLADLAARSAPERARLDAAMAAEGPAPLRRLHRAALAALAAAGSREAARRAALAARAAAARWTSPLDGPGELRAAEGVLRAETGRLEAAAAAEERHGALLADRTRLRRKREEAELLAEDSRRWLEDFDERLKQLQQDRENAREARTELARLTDRQLELQGQLAAAERYLRLRDDRTAAQDAVRARTDAAQHARQRTLDLQERRLTGMAAELAAALTPGAPCRVCGSPGHPAPAEPSADQVTAEDERRARAAQHAAEAELADATKQLSALEAEAAAAGAAAGGRGTAELTTALRELTARQKSLQHAAERWLPLGQQLERLERDGGAHREQLRQAAEQSARLSGQLNALDAELTDLARRLAAARGDAPSVAARAAAVTALSTATTAVLDAARATATARTRLDESTTALLRAARDAGFADLAALDAAALPPYELDALRRRFKQLDADLELADAQLADPALRAAAELPPAAAEPARAAAARADEHLADAHSGHDRARRRVADLARIGRDLAALAAELAPVLDAHARISRLAALLAGAPAENALRMRLESYVLAARLEQVAAAATRRLLKMSGGRYTLVHSDGLVSGTKRSGLSLHVVDAWTGRERDTATLSGGESFFASLALALGLADVVTDEAGGMPLDTLFIDEGFGTLDENALEEVMDVLDSLRERDRAVGIVSHVPDLRTRVPAQLLVRKHRTGSTVHHTTREDT</sequence>
<evidence type="ECO:0000256" key="3">
    <source>
        <dbReference type="ARBA" id="ARBA00013368"/>
    </source>
</evidence>
<feature type="domain" description="Rad50/SbcC-type AAA" evidence="6">
    <location>
        <begin position="5"/>
        <end position="187"/>
    </location>
</feature>
<dbReference type="Pfam" id="PF13558">
    <property type="entry name" value="SbcC_Walker_B"/>
    <property type="match status" value="1"/>
</dbReference>
<name>A0ABN2WEA2_9ACTN</name>
<accession>A0ABN2WEA2</accession>
<comment type="subunit">
    <text evidence="2">Heterodimer of SbcC and SbcD.</text>
</comment>
<feature type="coiled-coil region" evidence="4">
    <location>
        <begin position="269"/>
        <end position="300"/>
    </location>
</feature>
<dbReference type="EMBL" id="BAAANS010000006">
    <property type="protein sequence ID" value="GAA2090500.1"/>
    <property type="molecule type" value="Genomic_DNA"/>
</dbReference>
<gene>
    <name evidence="7" type="ORF">GCM10009759_14140</name>
</gene>
<evidence type="ECO:0000256" key="5">
    <source>
        <dbReference type="SAM" id="MobiDB-lite"/>
    </source>
</evidence>
<feature type="region of interest" description="Disordered" evidence="5">
    <location>
        <begin position="529"/>
        <end position="563"/>
    </location>
</feature>
<dbReference type="Proteomes" id="UP001500897">
    <property type="component" value="Unassembled WGS sequence"/>
</dbReference>
<dbReference type="PANTHER" id="PTHR32114">
    <property type="entry name" value="ABC TRANSPORTER ABCH.3"/>
    <property type="match status" value="1"/>
</dbReference>
<evidence type="ECO:0000256" key="1">
    <source>
        <dbReference type="ARBA" id="ARBA00006930"/>
    </source>
</evidence>
<dbReference type="InterPro" id="IPR038729">
    <property type="entry name" value="Rad50/SbcC_AAA"/>
</dbReference>
<proteinExistence type="inferred from homology"/>
<protein>
    <recommendedName>
        <fullName evidence="3">Nuclease SbcCD subunit C</fullName>
    </recommendedName>
</protein>
<dbReference type="InterPro" id="IPR027417">
    <property type="entry name" value="P-loop_NTPase"/>
</dbReference>
<evidence type="ECO:0000313" key="7">
    <source>
        <dbReference type="EMBL" id="GAA2090500.1"/>
    </source>
</evidence>
<evidence type="ECO:0000256" key="2">
    <source>
        <dbReference type="ARBA" id="ARBA00011322"/>
    </source>
</evidence>
<comment type="caution">
    <text evidence="7">The sequence shown here is derived from an EMBL/GenBank/DDBJ whole genome shotgun (WGS) entry which is preliminary data.</text>
</comment>
<reference evidence="7 8" key="1">
    <citation type="journal article" date="2019" name="Int. J. Syst. Evol. Microbiol.">
        <title>The Global Catalogue of Microorganisms (GCM) 10K type strain sequencing project: providing services to taxonomists for standard genome sequencing and annotation.</title>
        <authorList>
            <consortium name="The Broad Institute Genomics Platform"/>
            <consortium name="The Broad Institute Genome Sequencing Center for Infectious Disease"/>
            <person name="Wu L."/>
            <person name="Ma J."/>
        </authorList>
    </citation>
    <scope>NUCLEOTIDE SEQUENCE [LARGE SCALE GENOMIC DNA]</scope>
    <source>
        <strain evidence="7 8">JCM 14559</strain>
    </source>
</reference>
<feature type="coiled-coil region" evidence="4">
    <location>
        <begin position="620"/>
        <end position="668"/>
    </location>
</feature>
<feature type="coiled-coil region" evidence="4">
    <location>
        <begin position="428"/>
        <end position="465"/>
    </location>
</feature>
<evidence type="ECO:0000313" key="8">
    <source>
        <dbReference type="Proteomes" id="UP001500897"/>
    </source>
</evidence>
<dbReference type="Gene3D" id="3.40.50.300">
    <property type="entry name" value="P-loop containing nucleotide triphosphate hydrolases"/>
    <property type="match status" value="2"/>
</dbReference>
<dbReference type="RefSeq" id="WP_344550946.1">
    <property type="nucleotide sequence ID" value="NZ_BAAANS010000006.1"/>
</dbReference>
<dbReference type="PANTHER" id="PTHR32114:SF2">
    <property type="entry name" value="ABC TRANSPORTER ABCH.3"/>
    <property type="match status" value="1"/>
</dbReference>
<organism evidence="7 8">
    <name type="scientific">Kitasatospora saccharophila</name>
    <dbReference type="NCBI Taxonomy" id="407973"/>
    <lineage>
        <taxon>Bacteria</taxon>
        <taxon>Bacillati</taxon>
        <taxon>Actinomycetota</taxon>
        <taxon>Actinomycetes</taxon>
        <taxon>Kitasatosporales</taxon>
        <taxon>Streptomycetaceae</taxon>
        <taxon>Kitasatospora</taxon>
    </lineage>
</organism>
<comment type="similarity">
    <text evidence="1">Belongs to the SMC family. SbcC subfamily.</text>
</comment>
<keyword evidence="8" id="KW-1185">Reference proteome</keyword>
<dbReference type="Pfam" id="PF13476">
    <property type="entry name" value="AAA_23"/>
    <property type="match status" value="1"/>
</dbReference>
<evidence type="ECO:0000256" key="4">
    <source>
        <dbReference type="SAM" id="Coils"/>
    </source>
</evidence>
<dbReference type="SUPFAM" id="SSF52540">
    <property type="entry name" value="P-loop containing nucleoside triphosphate hydrolases"/>
    <property type="match status" value="1"/>
</dbReference>
<keyword evidence="4" id="KW-0175">Coiled coil</keyword>
<evidence type="ECO:0000259" key="6">
    <source>
        <dbReference type="Pfam" id="PF13476"/>
    </source>
</evidence>